<name>A0A947GHZ1_9CYAN</name>
<dbReference type="Pfam" id="PF00639">
    <property type="entry name" value="Rotamase"/>
    <property type="match status" value="1"/>
</dbReference>
<sequence length="257" mass="29822">MTHSTIKQQTDTQVTLSQLSTVTDQKLVEYLRYSYRFSELTALAEAADLVVKLCQHYRIDVSDEECQVVGDRFRLEHNLLEVSATIQWLKEQRITLSDWSEGIKLKLLEQKLKEHLFGASVDAHYISHRQEYQKVALSQILVFDYDTALDIKQSLLAGTKSFCTLALEHSKDKQTYANGGFLGIIYLSQLASEVQKAIINQPVGTIIAPIQTTFGYRIFRIEKWFPIEFKDFIREEILETLWQSWRKEHKNSKLSEI</sequence>
<reference evidence="8" key="2">
    <citation type="journal article" date="2021" name="Mar. Drugs">
        <title>Genome Reduction and Secondary Metabolism of the Marine Sponge-Associated Cyanobacterium Leptothoe.</title>
        <authorList>
            <person name="Konstantinou D."/>
            <person name="Popin R.V."/>
            <person name="Fewer D.P."/>
            <person name="Sivonen K."/>
            <person name="Gkelis S."/>
        </authorList>
    </citation>
    <scope>NUCLEOTIDE SEQUENCE</scope>
    <source>
        <strain evidence="8">TAU-MAC 1115</strain>
    </source>
</reference>
<keyword evidence="9" id="KW-1185">Reference proteome</keyword>
<feature type="domain" description="PpiC" evidence="7">
    <location>
        <begin position="132"/>
        <end position="223"/>
    </location>
</feature>
<evidence type="ECO:0000313" key="9">
    <source>
        <dbReference type="Proteomes" id="UP000717364"/>
    </source>
</evidence>
<dbReference type="PANTHER" id="PTHR47245">
    <property type="entry name" value="PEPTIDYLPROLYL ISOMERASE"/>
    <property type="match status" value="1"/>
</dbReference>
<protein>
    <recommendedName>
        <fullName evidence="2">peptidylprolyl isomerase</fullName>
        <ecNumber evidence="2">5.2.1.8</ecNumber>
    </recommendedName>
</protein>
<dbReference type="PROSITE" id="PS50198">
    <property type="entry name" value="PPIC_PPIASE_2"/>
    <property type="match status" value="1"/>
</dbReference>
<dbReference type="RefSeq" id="WP_215608859.1">
    <property type="nucleotide sequence ID" value="NZ_JADOES010000016.1"/>
</dbReference>
<dbReference type="InterPro" id="IPR046357">
    <property type="entry name" value="PPIase_dom_sf"/>
</dbReference>
<evidence type="ECO:0000256" key="2">
    <source>
        <dbReference type="ARBA" id="ARBA00013194"/>
    </source>
</evidence>
<dbReference type="Gene3D" id="3.10.50.40">
    <property type="match status" value="1"/>
</dbReference>
<evidence type="ECO:0000256" key="5">
    <source>
        <dbReference type="ARBA" id="ARBA00023235"/>
    </source>
</evidence>
<dbReference type="EMBL" id="JADOES010000016">
    <property type="protein sequence ID" value="MBT9315790.1"/>
    <property type="molecule type" value="Genomic_DNA"/>
</dbReference>
<evidence type="ECO:0000313" key="8">
    <source>
        <dbReference type="EMBL" id="MBT9315790.1"/>
    </source>
</evidence>
<dbReference type="Proteomes" id="UP000717364">
    <property type="component" value="Unassembled WGS sequence"/>
</dbReference>
<proteinExistence type="predicted"/>
<evidence type="ECO:0000256" key="3">
    <source>
        <dbReference type="ARBA" id="ARBA00022729"/>
    </source>
</evidence>
<dbReference type="GO" id="GO:0003755">
    <property type="term" value="F:peptidyl-prolyl cis-trans isomerase activity"/>
    <property type="evidence" value="ECO:0007669"/>
    <property type="project" value="UniProtKB-KW"/>
</dbReference>
<dbReference type="InterPro" id="IPR050245">
    <property type="entry name" value="PrsA_foldase"/>
</dbReference>
<dbReference type="SUPFAM" id="SSF54534">
    <property type="entry name" value="FKBP-like"/>
    <property type="match status" value="1"/>
</dbReference>
<comment type="caution">
    <text evidence="8">The sequence shown here is derived from an EMBL/GenBank/DDBJ whole genome shotgun (WGS) entry which is preliminary data.</text>
</comment>
<keyword evidence="5 6" id="KW-0413">Isomerase</keyword>
<keyword evidence="4 6" id="KW-0697">Rotamase</keyword>
<comment type="catalytic activity">
    <reaction evidence="1">
        <text>[protein]-peptidylproline (omega=180) = [protein]-peptidylproline (omega=0)</text>
        <dbReference type="Rhea" id="RHEA:16237"/>
        <dbReference type="Rhea" id="RHEA-COMP:10747"/>
        <dbReference type="Rhea" id="RHEA-COMP:10748"/>
        <dbReference type="ChEBI" id="CHEBI:83833"/>
        <dbReference type="ChEBI" id="CHEBI:83834"/>
        <dbReference type="EC" id="5.2.1.8"/>
    </reaction>
</comment>
<dbReference type="EC" id="5.2.1.8" evidence="2"/>
<dbReference type="PANTHER" id="PTHR47245:SF1">
    <property type="entry name" value="FOLDASE PROTEIN PRSA"/>
    <property type="match status" value="1"/>
</dbReference>
<reference evidence="8" key="1">
    <citation type="submission" date="2020-11" db="EMBL/GenBank/DDBJ databases">
        <authorList>
            <person name="Konstantinou D."/>
            <person name="Gkelis S."/>
            <person name="Popin R."/>
            <person name="Fewer D."/>
            <person name="Sivonen K."/>
        </authorList>
    </citation>
    <scope>NUCLEOTIDE SEQUENCE</scope>
    <source>
        <strain evidence="8">TAU-MAC 1115</strain>
    </source>
</reference>
<dbReference type="AlphaFoldDB" id="A0A947GHZ1"/>
<evidence type="ECO:0000256" key="4">
    <source>
        <dbReference type="ARBA" id="ARBA00023110"/>
    </source>
</evidence>
<evidence type="ECO:0000256" key="1">
    <source>
        <dbReference type="ARBA" id="ARBA00000971"/>
    </source>
</evidence>
<keyword evidence="3" id="KW-0732">Signal</keyword>
<evidence type="ECO:0000259" key="7">
    <source>
        <dbReference type="PROSITE" id="PS50198"/>
    </source>
</evidence>
<evidence type="ECO:0000256" key="6">
    <source>
        <dbReference type="PROSITE-ProRule" id="PRU00278"/>
    </source>
</evidence>
<dbReference type="InterPro" id="IPR000297">
    <property type="entry name" value="PPIase_PpiC"/>
</dbReference>
<gene>
    <name evidence="8" type="ORF">IXB50_10165</name>
</gene>
<accession>A0A947GHZ1</accession>
<organism evidence="8 9">
    <name type="scientific">Leptothoe spongobia TAU-MAC 1115</name>
    <dbReference type="NCBI Taxonomy" id="1967444"/>
    <lineage>
        <taxon>Bacteria</taxon>
        <taxon>Bacillati</taxon>
        <taxon>Cyanobacteriota</taxon>
        <taxon>Cyanophyceae</taxon>
        <taxon>Nodosilineales</taxon>
        <taxon>Cymatolegaceae</taxon>
        <taxon>Leptothoe</taxon>
        <taxon>Leptothoe spongobia</taxon>
    </lineage>
</organism>